<evidence type="ECO:0000313" key="8">
    <source>
        <dbReference type="EMBL" id="ADY45656.1"/>
    </source>
</evidence>
<dbReference type="PROSITE" id="PS51270">
    <property type="entry name" value="ZF_CTCHY"/>
    <property type="match status" value="1"/>
</dbReference>
<keyword evidence="5" id="KW-0863">Zinc-finger</keyword>
<dbReference type="PANTHER" id="PTHR13493:SF3">
    <property type="entry name" value="RRNA N6-ADENOSINE-METHYLTRANSFERASE ZCCHC4"/>
    <property type="match status" value="1"/>
</dbReference>
<feature type="compositionally biased region" description="Basic and acidic residues" evidence="6">
    <location>
        <begin position="37"/>
        <end position="50"/>
    </location>
</feature>
<dbReference type="Pfam" id="PF10237">
    <property type="entry name" value="N6-adenineMlase"/>
    <property type="match status" value="1"/>
</dbReference>
<dbReference type="EMBL" id="JI172244">
    <property type="protein sequence ID" value="ADY45656.1"/>
    <property type="molecule type" value="mRNA"/>
</dbReference>
<evidence type="ECO:0000256" key="3">
    <source>
        <dbReference type="ARBA" id="ARBA00022603"/>
    </source>
</evidence>
<dbReference type="GO" id="GO:0008270">
    <property type="term" value="F:zinc ion binding"/>
    <property type="evidence" value="ECO:0007669"/>
    <property type="project" value="UniProtKB-KW"/>
</dbReference>
<keyword evidence="5" id="KW-0479">Metal-binding</keyword>
<dbReference type="AlphaFoldDB" id="F1L6A2"/>
<dbReference type="PROSITE" id="PS50216">
    <property type="entry name" value="DHHC"/>
    <property type="match status" value="1"/>
</dbReference>
<proteinExistence type="evidence at transcript level"/>
<accession>F1L6A2</accession>
<dbReference type="InterPro" id="IPR039846">
    <property type="entry name" value="ZCCHC4"/>
</dbReference>
<feature type="region of interest" description="Disordered" evidence="6">
    <location>
        <begin position="1"/>
        <end position="50"/>
    </location>
</feature>
<keyword evidence="3" id="KW-0489">Methyltransferase</keyword>
<evidence type="ECO:0000256" key="5">
    <source>
        <dbReference type="PROSITE-ProRule" id="PRU00965"/>
    </source>
</evidence>
<dbReference type="SUPFAM" id="SSF161245">
    <property type="entry name" value="Zinc hairpin stack"/>
    <property type="match status" value="1"/>
</dbReference>
<dbReference type="InterPro" id="IPR017921">
    <property type="entry name" value="Znf_CTCHY"/>
</dbReference>
<evidence type="ECO:0000256" key="4">
    <source>
        <dbReference type="ARBA" id="ARBA00022679"/>
    </source>
</evidence>
<dbReference type="InterPro" id="IPR041370">
    <property type="entry name" value="Mlase_EEF1AKMT1/ZCCHC4"/>
</dbReference>
<dbReference type="InterPro" id="IPR037275">
    <property type="entry name" value="Znf_CTCHY_sf"/>
</dbReference>
<name>F1L6A2_ASCSU</name>
<feature type="compositionally biased region" description="Basic residues" evidence="6">
    <location>
        <begin position="10"/>
        <end position="23"/>
    </location>
</feature>
<comment type="subcellular location">
    <subcellularLocation>
        <location evidence="1">Cytoplasm</location>
    </subcellularLocation>
</comment>
<dbReference type="PANTHER" id="PTHR13493">
    <property type="entry name" value="ZINC FINGER CCHC DOMAIN-CONTAINING"/>
    <property type="match status" value="1"/>
</dbReference>
<keyword evidence="5" id="KW-0862">Zinc</keyword>
<dbReference type="GO" id="GO:0005730">
    <property type="term" value="C:nucleolus"/>
    <property type="evidence" value="ECO:0007669"/>
    <property type="project" value="TreeGrafter"/>
</dbReference>
<evidence type="ECO:0000256" key="1">
    <source>
        <dbReference type="ARBA" id="ARBA00004496"/>
    </source>
</evidence>
<keyword evidence="2" id="KW-0963">Cytoplasm</keyword>
<evidence type="ECO:0000259" key="7">
    <source>
        <dbReference type="PROSITE" id="PS51270"/>
    </source>
</evidence>
<evidence type="ECO:0000256" key="6">
    <source>
        <dbReference type="SAM" id="MobiDB-lite"/>
    </source>
</evidence>
<evidence type="ECO:0000256" key="2">
    <source>
        <dbReference type="ARBA" id="ARBA00022490"/>
    </source>
</evidence>
<keyword evidence="4" id="KW-0808">Transferase</keyword>
<dbReference type="GO" id="GO:0005737">
    <property type="term" value="C:cytoplasm"/>
    <property type="evidence" value="ECO:0007669"/>
    <property type="project" value="UniProtKB-SubCell"/>
</dbReference>
<protein>
    <submittedName>
        <fullName evidence="8">Zinc finger CCHC domain-containing protein 4</fullName>
    </submittedName>
</protein>
<sequence length="477" mass="54815">MQSHEQQGKIAKKRSRRSKKAHRSMALLKWTDGGPNLRKEASRRSRREARVLKVQEDHSATRHRLELMHEKPTMQCSFRQRLNFCVLDTSGMQVPNCPHGPCLLFGRSSTSGEIIERFFGCAVYRSERCNFNCAVDNSTNGTPSSSQRTHIKQTKVQYGKIRKSVNRLVASGVDLYYCGVCNDAVSLPHRDPVVGPLRRVAFRRPTRLINAVVDDNGEAQYWFTSESVNVIANALITNRCDGVLCIGAPTLFEHFRCSAQRRMSMKSFLLDFDCRFASFYQSSQFAQFSMLTNYFYDPASVPKFDAFLISVNHLAIVCDPPFGVIIRSLFTTIDELRRKFKNLHQGDLCRVNLLIILPIFVAKHVKHCDQQMEMVDYKVCYRNHSKYAKAEKSIVRIFTDFPLSRFILPSRCGYRFCEMCERYVSSENRHCGLCGVCPSKDGSPYHHCDRCNRCVKNTYRHCEECARCHLKGRCLKA</sequence>
<dbReference type="GO" id="GO:0008988">
    <property type="term" value="F:rRNA (adenine-N6-)-methyltransferase activity"/>
    <property type="evidence" value="ECO:0007669"/>
    <property type="project" value="InterPro"/>
</dbReference>
<organism evidence="8">
    <name type="scientific">Ascaris suum</name>
    <name type="common">Pig roundworm</name>
    <name type="synonym">Ascaris lumbricoides</name>
    <dbReference type="NCBI Taxonomy" id="6253"/>
    <lineage>
        <taxon>Eukaryota</taxon>
        <taxon>Metazoa</taxon>
        <taxon>Ecdysozoa</taxon>
        <taxon>Nematoda</taxon>
        <taxon>Chromadorea</taxon>
        <taxon>Rhabditida</taxon>
        <taxon>Spirurina</taxon>
        <taxon>Ascaridomorpha</taxon>
        <taxon>Ascaridoidea</taxon>
        <taxon>Ascarididae</taxon>
        <taxon>Ascaris</taxon>
    </lineage>
</organism>
<reference evidence="8" key="1">
    <citation type="journal article" date="2011" name="Genome Res.">
        <title>Deep small RNA sequencing from the nematode Ascaris reveals conservation, functional diversification, and novel developmental profiles.</title>
        <authorList>
            <person name="Wang J."/>
            <person name="Czech B."/>
            <person name="Crunk A."/>
            <person name="Wallace A."/>
            <person name="Mitreva M."/>
            <person name="Hannon G.J."/>
            <person name="Davis R.E."/>
        </authorList>
    </citation>
    <scope>NUCLEOTIDE SEQUENCE</scope>
</reference>
<feature type="domain" description="CTCHY-type" evidence="7">
    <location>
        <begin position="412"/>
        <end position="469"/>
    </location>
</feature>